<dbReference type="AlphaFoldDB" id="A0AAU7ERX7"/>
<sequence>MSAQTYITPTLLAILAKSTFQLLYGVVAEGALDVANPQYRCNRADNFIAVSGPFCIAKKESLAKHLNLHRATLPLFLLASGDHFQWCAYSPYLYECNKRAQTAKTLRLFFWVQLSDVKTL</sequence>
<organism evidence="1">
    <name type="scientific">Pseudomonas iranensis</name>
    <dbReference type="NCBI Taxonomy" id="2745503"/>
    <lineage>
        <taxon>Bacteria</taxon>
        <taxon>Pseudomonadati</taxon>
        <taxon>Pseudomonadota</taxon>
        <taxon>Gammaproteobacteria</taxon>
        <taxon>Pseudomonadales</taxon>
        <taxon>Pseudomonadaceae</taxon>
        <taxon>Pseudomonas</taxon>
    </lineage>
</organism>
<evidence type="ECO:0000313" key="1">
    <source>
        <dbReference type="EMBL" id="XBL94442.1"/>
    </source>
</evidence>
<dbReference type="EMBL" id="CP157354">
    <property type="protein sequence ID" value="XBL94442.1"/>
    <property type="molecule type" value="Genomic_DNA"/>
</dbReference>
<name>A0AAU7ERX7_9PSED</name>
<reference evidence="1" key="1">
    <citation type="submission" date="2024-05" db="EMBL/GenBank/DDBJ databases">
        <title>Draft genome sequence of Pseudomonas iranensis M7D1.</title>
        <authorList>
            <person name="Miller S.L."/>
            <person name="Nsubuga A."/>
            <person name="Lu N."/>
            <person name="King J."/>
            <person name="Shears P."/>
            <person name="Lawson P.A."/>
        </authorList>
    </citation>
    <scope>NUCLEOTIDE SEQUENCE</scope>
    <source>
        <strain evidence="1">M7D1</strain>
    </source>
</reference>
<gene>
    <name evidence="1" type="ORF">ABHN08_17355</name>
</gene>
<accession>A0AAU7ERX7</accession>
<proteinExistence type="predicted"/>
<protein>
    <submittedName>
        <fullName evidence="1">Uncharacterized protein</fullName>
    </submittedName>
</protein>